<gene>
    <name evidence="1" type="ordered locus">Cpar_1958</name>
</gene>
<protein>
    <submittedName>
        <fullName evidence="1">Uncharacterized protein</fullName>
    </submittedName>
</protein>
<dbReference type="KEGG" id="cpc:Cpar_1958"/>
<accession>B3QLB2</accession>
<sequence>MTARSSFSRPLLTGILLAFILLTLFSESARADFRPSMLQVKKPSQVQKTSPRPMLMRKSTTTVRLWDGLGELGKEHFQCLNNVVTSVPSVEKMKQWWVQWSTNDAGFSKAVYQVSLFPFPESVENWKTPPGLLKTGTIQKISGAGNQPLFSIDLAALMPGKMGSASIKKIAPQKMLQPRFSSSPASPSIAAKPLSPAAARVVQLKRPELKQAPTKPVLHNLARKEPFAVTFYVRIITLNAAGKPVATPSKAATLHLSTPGESNFVWYGDPNPNVATPEIHAPAIKIASYEPFQPAMSDWDRNYIVTKDMPMFGYTKGQELFFPRDDGSKGGWEAVKDAVGSVVGFVTESINRVANAYNSLKQKALNLAISLAKNTVGCGKTCQQAFTFGLDYGLAAMGMPPSLPDFDAMMSMGKDYLIAEIASEASPYLSENDVRKAVNYLESEVRKTADNGADGSKWLKLNPRFQYHDAVLMLEVSNPTGKVTDKISCCIRQSKEVFYFPFDKKNYFISIPPIKPGQTLRIPVLLRPNNVQCNNGKGMLMSDWNKMMEKPALLQIFPGNNEQVLIKR</sequence>
<dbReference type="HOGENOM" id="CLU_479590_0_0_10"/>
<reference evidence="1" key="1">
    <citation type="submission" date="2008-06" db="EMBL/GenBank/DDBJ databases">
        <title>Complete sequence of Chlorobaculum parvum NCIB 8327.</title>
        <authorList>
            <consortium name="US DOE Joint Genome Institute"/>
            <person name="Lucas S."/>
            <person name="Copeland A."/>
            <person name="Lapidus A."/>
            <person name="Glavina del Rio T."/>
            <person name="Dalin E."/>
            <person name="Tice H."/>
            <person name="Bruce D."/>
            <person name="Goodwin L."/>
            <person name="Pitluck S."/>
            <person name="Schmutz J."/>
            <person name="Larimer F."/>
            <person name="Land M."/>
            <person name="Hauser L."/>
            <person name="Kyrpides N."/>
            <person name="Mikhailova N."/>
            <person name="Zhao F."/>
            <person name="Li T."/>
            <person name="Liu Z."/>
            <person name="Overmann J."/>
            <person name="Bryant D.A."/>
            <person name="Richardson P."/>
        </authorList>
    </citation>
    <scope>NUCLEOTIDE SEQUENCE [LARGE SCALE GENOMIC DNA]</scope>
    <source>
        <strain evidence="1">NCIB 8327</strain>
    </source>
</reference>
<proteinExistence type="predicted"/>
<dbReference type="AlphaFoldDB" id="B3QLB2"/>
<dbReference type="eggNOG" id="ENOG5033TI2">
    <property type="taxonomic scope" value="Bacteria"/>
</dbReference>
<dbReference type="EMBL" id="CP001099">
    <property type="protein sequence ID" value="ACF12350.1"/>
    <property type="molecule type" value="Genomic_DNA"/>
</dbReference>
<organism evidence="1 2">
    <name type="scientific">Chlorobaculum parvum (strain DSM 263 / NCIMB 8327)</name>
    <name type="common">Chlorobium vibrioforme subsp. thiosulfatophilum</name>
    <dbReference type="NCBI Taxonomy" id="517417"/>
    <lineage>
        <taxon>Bacteria</taxon>
        <taxon>Pseudomonadati</taxon>
        <taxon>Chlorobiota</taxon>
        <taxon>Chlorobiia</taxon>
        <taxon>Chlorobiales</taxon>
        <taxon>Chlorobiaceae</taxon>
        <taxon>Chlorobaculum</taxon>
    </lineage>
</organism>
<dbReference type="Proteomes" id="UP000008811">
    <property type="component" value="Chromosome"/>
</dbReference>
<keyword evidence="2" id="KW-1185">Reference proteome</keyword>
<evidence type="ECO:0000313" key="1">
    <source>
        <dbReference type="EMBL" id="ACF12350.1"/>
    </source>
</evidence>
<name>B3QLB2_CHLP8</name>
<evidence type="ECO:0000313" key="2">
    <source>
        <dbReference type="Proteomes" id="UP000008811"/>
    </source>
</evidence>